<accession>A0A1H1LTM4</accession>
<dbReference type="GO" id="GO:0030247">
    <property type="term" value="F:polysaccharide binding"/>
    <property type="evidence" value="ECO:0007669"/>
    <property type="project" value="UniProtKB-UniRule"/>
</dbReference>
<dbReference type="AlphaFoldDB" id="A0A1H1LTM4"/>
<dbReference type="RefSeq" id="WP_083371104.1">
    <property type="nucleotide sequence ID" value="NZ_LT629776.1"/>
</dbReference>
<dbReference type="Gene3D" id="2.60.40.10">
    <property type="entry name" value="Immunoglobulins"/>
    <property type="match status" value="1"/>
</dbReference>
<keyword evidence="3" id="KW-0378">Hydrolase</keyword>
<evidence type="ECO:0000256" key="2">
    <source>
        <dbReference type="ARBA" id="ARBA00012601"/>
    </source>
</evidence>
<dbReference type="STRING" id="545619.SAMN04489860_0019"/>
<dbReference type="SMART" id="SM00060">
    <property type="entry name" value="FN3"/>
    <property type="match status" value="1"/>
</dbReference>
<organism evidence="12 13">
    <name type="scientific">Paraoerskovia marina</name>
    <dbReference type="NCBI Taxonomy" id="545619"/>
    <lineage>
        <taxon>Bacteria</taxon>
        <taxon>Bacillati</taxon>
        <taxon>Actinomycetota</taxon>
        <taxon>Actinomycetes</taxon>
        <taxon>Micrococcales</taxon>
        <taxon>Cellulomonadaceae</taxon>
        <taxon>Paraoerskovia</taxon>
    </lineage>
</organism>
<dbReference type="SUPFAM" id="SSF49384">
    <property type="entry name" value="Carbohydrate-binding domain"/>
    <property type="match status" value="1"/>
</dbReference>
<dbReference type="Pfam" id="PF00041">
    <property type="entry name" value="fn3"/>
    <property type="match status" value="1"/>
</dbReference>
<dbReference type="InterPro" id="IPR017853">
    <property type="entry name" value="GH"/>
</dbReference>
<dbReference type="Proteomes" id="UP000185663">
    <property type="component" value="Chromosome I"/>
</dbReference>
<comment type="catalytic activity">
    <reaction evidence="1">
        <text>Endohydrolysis of (1-&gt;4)-beta-D-glucosidic linkages in cellulose, lichenin and cereal beta-D-glucans.</text>
        <dbReference type="EC" id="3.2.1.4"/>
    </reaction>
</comment>
<dbReference type="InterPro" id="IPR001547">
    <property type="entry name" value="Glyco_hydro_5"/>
</dbReference>
<keyword evidence="9" id="KW-0732">Signal</keyword>
<keyword evidence="7" id="KW-0624">Polysaccharide degradation</keyword>
<dbReference type="PROSITE" id="PS50853">
    <property type="entry name" value="FN3"/>
    <property type="match status" value="1"/>
</dbReference>
<keyword evidence="6" id="KW-0326">Glycosidase</keyword>
<dbReference type="GO" id="GO:0030245">
    <property type="term" value="P:cellulose catabolic process"/>
    <property type="evidence" value="ECO:0007669"/>
    <property type="project" value="UniProtKB-KW"/>
</dbReference>
<dbReference type="SMART" id="SM00637">
    <property type="entry name" value="CBD_II"/>
    <property type="match status" value="1"/>
</dbReference>
<dbReference type="InterPro" id="IPR018366">
    <property type="entry name" value="CBM2_CS"/>
</dbReference>
<reference evidence="12 13" key="1">
    <citation type="submission" date="2016-10" db="EMBL/GenBank/DDBJ databases">
        <authorList>
            <person name="de Groot N.N."/>
        </authorList>
    </citation>
    <scope>NUCLEOTIDE SEQUENCE [LARGE SCALE GENOMIC DNA]</scope>
    <source>
        <strain evidence="12 13">DSM 22126</strain>
    </source>
</reference>
<feature type="signal peptide" evidence="9">
    <location>
        <begin position="1"/>
        <end position="26"/>
    </location>
</feature>
<dbReference type="EMBL" id="LT629776">
    <property type="protein sequence ID" value="SDR77692.1"/>
    <property type="molecule type" value="Genomic_DNA"/>
</dbReference>
<protein>
    <recommendedName>
        <fullName evidence="2">cellulase</fullName>
        <ecNumber evidence="2">3.2.1.4</ecNumber>
    </recommendedName>
</protein>
<evidence type="ECO:0000256" key="9">
    <source>
        <dbReference type="SAM" id="SignalP"/>
    </source>
</evidence>
<dbReference type="eggNOG" id="COG2730">
    <property type="taxonomic scope" value="Bacteria"/>
</dbReference>
<keyword evidence="5" id="KW-0119">Carbohydrate metabolism</keyword>
<feature type="region of interest" description="Disordered" evidence="8">
    <location>
        <begin position="219"/>
        <end position="240"/>
    </location>
</feature>
<name>A0A1H1LTM4_9CELL</name>
<evidence type="ECO:0000256" key="8">
    <source>
        <dbReference type="SAM" id="MobiDB-lite"/>
    </source>
</evidence>
<dbReference type="InterPro" id="IPR008965">
    <property type="entry name" value="CBM2/CBM3_carb-bd_dom_sf"/>
</dbReference>
<dbReference type="InterPro" id="IPR012291">
    <property type="entry name" value="CBM2_carb-bd_dom_sf"/>
</dbReference>
<dbReference type="EC" id="3.2.1.4" evidence="2"/>
<dbReference type="PANTHER" id="PTHR35923:SF2">
    <property type="entry name" value="ENDOGLUCANASE"/>
    <property type="match status" value="1"/>
</dbReference>
<dbReference type="InterPro" id="IPR036116">
    <property type="entry name" value="FN3_sf"/>
</dbReference>
<dbReference type="Gene3D" id="2.60.40.290">
    <property type="match status" value="1"/>
</dbReference>
<dbReference type="InterPro" id="IPR006311">
    <property type="entry name" value="TAT_signal"/>
</dbReference>
<feature type="compositionally biased region" description="Basic and acidic residues" evidence="8">
    <location>
        <begin position="220"/>
        <end position="240"/>
    </location>
</feature>
<feature type="domain" description="CBM2" evidence="11">
    <location>
        <begin position="559"/>
        <end position="667"/>
    </location>
</feature>
<dbReference type="SUPFAM" id="SSF49265">
    <property type="entry name" value="Fibronectin type III"/>
    <property type="match status" value="1"/>
</dbReference>
<feature type="chain" id="PRO_5009253751" description="cellulase" evidence="9">
    <location>
        <begin position="27"/>
        <end position="667"/>
    </location>
</feature>
<evidence type="ECO:0000256" key="5">
    <source>
        <dbReference type="ARBA" id="ARBA00023277"/>
    </source>
</evidence>
<evidence type="ECO:0000259" key="11">
    <source>
        <dbReference type="PROSITE" id="PS51173"/>
    </source>
</evidence>
<dbReference type="CDD" id="cd00063">
    <property type="entry name" value="FN3"/>
    <property type="match status" value="1"/>
</dbReference>
<dbReference type="InterPro" id="IPR003961">
    <property type="entry name" value="FN3_dom"/>
</dbReference>
<evidence type="ECO:0000259" key="10">
    <source>
        <dbReference type="PROSITE" id="PS50853"/>
    </source>
</evidence>
<evidence type="ECO:0000256" key="7">
    <source>
        <dbReference type="ARBA" id="ARBA00023326"/>
    </source>
</evidence>
<dbReference type="GO" id="GO:0008810">
    <property type="term" value="F:cellulase activity"/>
    <property type="evidence" value="ECO:0007669"/>
    <property type="project" value="UniProtKB-EC"/>
</dbReference>
<dbReference type="PROSITE" id="PS51318">
    <property type="entry name" value="TAT"/>
    <property type="match status" value="1"/>
</dbReference>
<dbReference type="SUPFAM" id="SSF51445">
    <property type="entry name" value="(Trans)glycosidases"/>
    <property type="match status" value="1"/>
</dbReference>
<evidence type="ECO:0000256" key="1">
    <source>
        <dbReference type="ARBA" id="ARBA00000966"/>
    </source>
</evidence>
<evidence type="ECO:0000256" key="4">
    <source>
        <dbReference type="ARBA" id="ARBA00023001"/>
    </source>
</evidence>
<dbReference type="PROSITE" id="PS51173">
    <property type="entry name" value="CBM2"/>
    <property type="match status" value="1"/>
</dbReference>
<evidence type="ECO:0000256" key="6">
    <source>
        <dbReference type="ARBA" id="ARBA00023295"/>
    </source>
</evidence>
<dbReference type="PANTHER" id="PTHR35923">
    <property type="entry name" value="MAJOR EXTRACELLULAR ENDOGLUCANASE"/>
    <property type="match status" value="1"/>
</dbReference>
<dbReference type="OrthoDB" id="4902692at2"/>
<keyword evidence="4" id="KW-0136">Cellulose degradation</keyword>
<dbReference type="InterPro" id="IPR013783">
    <property type="entry name" value="Ig-like_fold"/>
</dbReference>
<feature type="domain" description="Fibronectin type-III" evidence="10">
    <location>
        <begin position="472"/>
        <end position="558"/>
    </location>
</feature>
<evidence type="ECO:0000256" key="3">
    <source>
        <dbReference type="ARBA" id="ARBA00022801"/>
    </source>
</evidence>
<dbReference type="InterPro" id="IPR001919">
    <property type="entry name" value="CBD2"/>
</dbReference>
<dbReference type="Pfam" id="PF00553">
    <property type="entry name" value="CBM_2"/>
    <property type="match status" value="1"/>
</dbReference>
<evidence type="ECO:0000313" key="12">
    <source>
        <dbReference type="EMBL" id="SDR77692.1"/>
    </source>
</evidence>
<dbReference type="Gene3D" id="3.20.20.80">
    <property type="entry name" value="Glycosidases"/>
    <property type="match status" value="1"/>
</dbReference>
<dbReference type="PROSITE" id="PS00561">
    <property type="entry name" value="CBM2_A"/>
    <property type="match status" value="1"/>
</dbReference>
<gene>
    <name evidence="12" type="ORF">SAMN04489860_0019</name>
</gene>
<proteinExistence type="predicted"/>
<evidence type="ECO:0000313" key="13">
    <source>
        <dbReference type="Proteomes" id="UP000185663"/>
    </source>
</evidence>
<dbReference type="Pfam" id="PF00150">
    <property type="entry name" value="Cellulase"/>
    <property type="match status" value="1"/>
</dbReference>
<sequence>MRTPHTLRRATLGRAALATAATLALAATGLPAAYATTSAPAAAPSALASSPATDGDDWLTTDGNKVVDADGKEVWMTGANWFGFNATERVFHGLWSGNIETITKEMAERGINLVRVPVSTELLVEWKNGETVVPNVNTASNPELVGMNNKEVFDYWLELCEKYGLKVLVDVHSAEADNSGHFAPMWYTDSVSTEDFYAGWEWLAQEYKDNDTIVAADLENEPHGTQKQDPRAKWDDSTDPDNWKHVAETAAEKILAINPNLLILVEGNEAYPRDGENWESQDEDDYYFNWWGGNLRGAADHPVEVAGDLNDQIMYSPHDYGPLVFEQEWFEGDDWDRDSLEADVWDPNWLYLHKENTSPLLIGEWGGFLDGDKNEKWMLALQETIVDYELHHTFWCINPNSGDTGGLLLNDWATWDEEKYAILEPTLWQEDGKFVSLDHQVPLGGVDSTTGISVSDVAGGSSGMPDTTAPTVPQDLAASDVTSTTAELTWSASTDDVRVTRYEVLDSAGTVVGTPSGTSFTVDGLTPETESSFSVRARDAAGNRSAPSDAVTVTTLAGPPEPEGGCTVEFDASNRWSSGYTADIQVQNDGDAAWSAWELEFEAPAGQSLANGWSATWTQTGSTLSATSMPWNGTVAAGGSVNLGVQINGGAGTPDAFTVNGEACSIG</sequence>
<keyword evidence="13" id="KW-1185">Reference proteome</keyword>